<dbReference type="CDD" id="cd07771">
    <property type="entry name" value="ASKHA_NBD_FGGY_RhaB-like"/>
    <property type="match status" value="1"/>
</dbReference>
<keyword evidence="7" id="KW-0684">Rhamnose metabolism</keyword>
<keyword evidence="4" id="KW-0418">Kinase</keyword>
<accession>A0A6J6SWA5</accession>
<feature type="domain" description="Carbohydrate kinase FGGY C-terminal" evidence="9">
    <location>
        <begin position="253"/>
        <end position="446"/>
    </location>
</feature>
<evidence type="ECO:0000256" key="7">
    <source>
        <dbReference type="ARBA" id="ARBA00023308"/>
    </source>
</evidence>
<reference evidence="10" key="1">
    <citation type="submission" date="2020-05" db="EMBL/GenBank/DDBJ databases">
        <authorList>
            <person name="Chiriac C."/>
            <person name="Salcher M."/>
            <person name="Ghai R."/>
            <person name="Kavagutti S V."/>
        </authorList>
    </citation>
    <scope>NUCLEOTIDE SEQUENCE</scope>
</reference>
<dbReference type="GO" id="GO:0005829">
    <property type="term" value="C:cytosol"/>
    <property type="evidence" value="ECO:0007669"/>
    <property type="project" value="TreeGrafter"/>
</dbReference>
<feature type="domain" description="Carbohydrate kinase FGGY N-terminal" evidence="8">
    <location>
        <begin position="4"/>
        <end position="243"/>
    </location>
</feature>
<evidence type="ECO:0000256" key="2">
    <source>
        <dbReference type="ARBA" id="ARBA00022679"/>
    </source>
</evidence>
<dbReference type="PANTHER" id="PTHR10196">
    <property type="entry name" value="SUGAR KINASE"/>
    <property type="match status" value="1"/>
</dbReference>
<evidence type="ECO:0000256" key="6">
    <source>
        <dbReference type="ARBA" id="ARBA00023157"/>
    </source>
</evidence>
<dbReference type="GO" id="GO:0005524">
    <property type="term" value="F:ATP binding"/>
    <property type="evidence" value="ECO:0007669"/>
    <property type="project" value="UniProtKB-KW"/>
</dbReference>
<evidence type="ECO:0000256" key="3">
    <source>
        <dbReference type="ARBA" id="ARBA00022741"/>
    </source>
</evidence>
<dbReference type="EMBL" id="CAEZYV010000090">
    <property type="protein sequence ID" value="CAB4739003.1"/>
    <property type="molecule type" value="Genomic_DNA"/>
</dbReference>
<evidence type="ECO:0000313" key="10">
    <source>
        <dbReference type="EMBL" id="CAB4739003.1"/>
    </source>
</evidence>
<keyword evidence="6" id="KW-1015">Disulfide bond</keyword>
<dbReference type="Pfam" id="PF02782">
    <property type="entry name" value="FGGY_C"/>
    <property type="match status" value="1"/>
</dbReference>
<protein>
    <submittedName>
        <fullName evidence="10">Unannotated protein</fullName>
    </submittedName>
</protein>
<dbReference type="GO" id="GO:0019301">
    <property type="term" value="P:rhamnose catabolic process"/>
    <property type="evidence" value="ECO:0007669"/>
    <property type="project" value="InterPro"/>
</dbReference>
<proteinExistence type="inferred from homology"/>
<dbReference type="PANTHER" id="PTHR10196:SF93">
    <property type="entry name" value="L-RHAMNULOKINASE"/>
    <property type="match status" value="1"/>
</dbReference>
<dbReference type="GO" id="GO:0006071">
    <property type="term" value="P:glycerol metabolic process"/>
    <property type="evidence" value="ECO:0007669"/>
    <property type="project" value="TreeGrafter"/>
</dbReference>
<dbReference type="AlphaFoldDB" id="A0A6J6SWA5"/>
<name>A0A6J6SWA5_9ZZZZ</name>
<gene>
    <name evidence="10" type="ORF">UFOPK2788_00668</name>
</gene>
<keyword evidence="2" id="KW-0808">Transferase</keyword>
<organism evidence="10">
    <name type="scientific">freshwater metagenome</name>
    <dbReference type="NCBI Taxonomy" id="449393"/>
    <lineage>
        <taxon>unclassified sequences</taxon>
        <taxon>metagenomes</taxon>
        <taxon>ecological metagenomes</taxon>
    </lineage>
</organism>
<dbReference type="SUPFAM" id="SSF53067">
    <property type="entry name" value="Actin-like ATPase domain"/>
    <property type="match status" value="2"/>
</dbReference>
<dbReference type="InterPro" id="IPR018484">
    <property type="entry name" value="FGGY_N"/>
</dbReference>
<dbReference type="Gene3D" id="3.30.420.40">
    <property type="match status" value="2"/>
</dbReference>
<comment type="similarity">
    <text evidence="1">Belongs to the FGGY kinase family.</text>
</comment>
<keyword evidence="5" id="KW-0067">ATP-binding</keyword>
<evidence type="ECO:0000256" key="5">
    <source>
        <dbReference type="ARBA" id="ARBA00022840"/>
    </source>
</evidence>
<dbReference type="GO" id="GO:0004370">
    <property type="term" value="F:glycerol kinase activity"/>
    <property type="evidence" value="ECO:0007669"/>
    <property type="project" value="TreeGrafter"/>
</dbReference>
<evidence type="ECO:0000256" key="1">
    <source>
        <dbReference type="ARBA" id="ARBA00009156"/>
    </source>
</evidence>
<evidence type="ECO:0000259" key="8">
    <source>
        <dbReference type="Pfam" id="PF00370"/>
    </source>
</evidence>
<dbReference type="InterPro" id="IPR013449">
    <property type="entry name" value="Rhamnulokinase"/>
</dbReference>
<dbReference type="GO" id="GO:0008993">
    <property type="term" value="F:rhamnulokinase activity"/>
    <property type="evidence" value="ECO:0007669"/>
    <property type="project" value="InterPro"/>
</dbReference>
<evidence type="ECO:0000259" key="9">
    <source>
        <dbReference type="Pfam" id="PF02782"/>
    </source>
</evidence>
<keyword evidence="3" id="KW-0547">Nucleotide-binding</keyword>
<dbReference type="Pfam" id="PF00370">
    <property type="entry name" value="FGGY_N"/>
    <property type="match status" value="1"/>
</dbReference>
<dbReference type="InterPro" id="IPR043129">
    <property type="entry name" value="ATPase_NBD"/>
</dbReference>
<sequence>MGTYLALDMGAESGRLMAVEIGKSISTREIYRFATPVITDERNRRCWDFPKIIEEITTALKIAAPGGPYLSIAVDTWGLDFGLLDKHGNLIGLPVSHRDHRTDGYLEKAAALVGKERLHGDTGSQLLEVNSIYQLLAITEQTPDELAKAHHLQLMPDLVLHALTGEIGTEYTIASTTGLYDVLNNKWATKLADDLGIPTNIFGHVQDAGTIRGTLSKKLQDLTGIGPIPCIATASHDTASAVVSTPFKSPGSAYISSGTWSLLGVELDNSVVNDLTLKHRLTNEGGYGRNTRLLCNIAGLWLIQEVRRDLKLSGIELSYSQLVELAKSQGDKWRTLIYVDDPVFIHAGEMIARIQKFAEKTGQPIPITPGELAQCIFASLALQYARIADILQKCSGLPMPAIHIVGGGSQNALLSQLTADISNLEVVAGPVEATAMGNAIVQAIALGEIASLAEGRKIVKASDLGIKSYLPSADAEIRSAIAGLQIRYESLIN</sequence>
<evidence type="ECO:0000256" key="4">
    <source>
        <dbReference type="ARBA" id="ARBA00022777"/>
    </source>
</evidence>
<dbReference type="InterPro" id="IPR018485">
    <property type="entry name" value="FGGY_C"/>
</dbReference>